<evidence type="ECO:0000313" key="3">
    <source>
        <dbReference type="Proteomes" id="UP000334923"/>
    </source>
</evidence>
<sequence>MEASRSPDEERQRAIGRRELRLGLILVSLFWPLNWFLPGPRTAWLFFPLWLGYILAMDGLVSRRSGSSLLSRDGRWFITLFPLSSVIWWLFELFNLRAQNWVYVGEEDFSPWLFVLCSSLSFSTVLPAVLVTSEWMGSFSWLSRCRREDRRTTGKQWLFSVFVAGLGMFSLFLLFPKLFFPFLWTSLVCLIDPINAWRGRPSLLKAIGRGDWRPLVSFGLAGLFCGFFWELWNSRSYPYWAYHIPFFDFWHLFAMPLPGYLGYPPFAWELYGLTHLVWRRTPLRVY</sequence>
<dbReference type="AlphaFoldDB" id="A0A5E6MAE4"/>
<feature type="transmembrane region" description="Helical" evidence="1">
    <location>
        <begin position="210"/>
        <end position="229"/>
    </location>
</feature>
<keyword evidence="1" id="KW-0812">Transmembrane</keyword>
<keyword evidence="3" id="KW-1185">Reference proteome</keyword>
<keyword evidence="1" id="KW-1133">Transmembrane helix</keyword>
<evidence type="ECO:0000256" key="1">
    <source>
        <dbReference type="SAM" id="Phobius"/>
    </source>
</evidence>
<dbReference type="Proteomes" id="UP000334923">
    <property type="component" value="Unassembled WGS sequence"/>
</dbReference>
<proteinExistence type="predicted"/>
<gene>
    <name evidence="2" type="ORF">MAMT_00572</name>
</gene>
<feature type="transmembrane region" description="Helical" evidence="1">
    <location>
        <begin position="43"/>
        <end position="62"/>
    </location>
</feature>
<dbReference type="EMBL" id="CABFVA020000019">
    <property type="protein sequence ID" value="VVM05308.1"/>
    <property type="molecule type" value="Genomic_DNA"/>
</dbReference>
<organism evidence="2 3">
    <name type="scientific">Methylacidimicrobium tartarophylax</name>
    <dbReference type="NCBI Taxonomy" id="1041768"/>
    <lineage>
        <taxon>Bacteria</taxon>
        <taxon>Pseudomonadati</taxon>
        <taxon>Verrucomicrobiota</taxon>
        <taxon>Methylacidimicrobium</taxon>
    </lineage>
</organism>
<keyword evidence="1" id="KW-0472">Membrane</keyword>
<feature type="transmembrane region" description="Helical" evidence="1">
    <location>
        <begin position="249"/>
        <end position="271"/>
    </location>
</feature>
<evidence type="ECO:0008006" key="4">
    <source>
        <dbReference type="Google" id="ProtNLM"/>
    </source>
</evidence>
<feature type="transmembrane region" description="Helical" evidence="1">
    <location>
        <begin position="20"/>
        <end position="37"/>
    </location>
</feature>
<feature type="transmembrane region" description="Helical" evidence="1">
    <location>
        <begin position="74"/>
        <end position="91"/>
    </location>
</feature>
<accession>A0A5E6MAE4</accession>
<reference evidence="2 3" key="1">
    <citation type="submission" date="2019-09" db="EMBL/GenBank/DDBJ databases">
        <authorList>
            <person name="Cremers G."/>
        </authorList>
    </citation>
    <scope>NUCLEOTIDE SEQUENCE [LARGE SCALE GENOMIC DNA]</scope>
    <source>
        <strain evidence="2">4A</strain>
    </source>
</reference>
<protein>
    <recommendedName>
        <fullName evidence="4">Lycopene cyclase domain-containing protein</fullName>
    </recommendedName>
</protein>
<name>A0A5E6MAE4_9BACT</name>
<evidence type="ECO:0000313" key="2">
    <source>
        <dbReference type="EMBL" id="VVM05308.1"/>
    </source>
</evidence>
<feature type="transmembrane region" description="Helical" evidence="1">
    <location>
        <begin position="111"/>
        <end position="136"/>
    </location>
</feature>
<feature type="transmembrane region" description="Helical" evidence="1">
    <location>
        <begin position="157"/>
        <end position="175"/>
    </location>
</feature>